<accession>A0A516Q241</accession>
<dbReference type="OrthoDB" id="501208at2"/>
<dbReference type="AlphaFoldDB" id="A0A516Q241"/>
<reference evidence="2 3" key="1">
    <citation type="submission" date="2019-07" db="EMBL/GenBank/DDBJ databases">
        <title>Microlunatus dokdonensis sp. nov. isolated from the rhizospheric soil of the wild plant Elymus tsukushiensis.</title>
        <authorList>
            <person name="Ghim S.-Y."/>
            <person name="Hwang Y.-J."/>
            <person name="Son J.-S."/>
            <person name="Shin J.-H."/>
        </authorList>
    </citation>
    <scope>NUCLEOTIDE SEQUENCE [LARGE SCALE GENOMIC DNA]</scope>
    <source>
        <strain evidence="2 3">KUDC0627</strain>
    </source>
</reference>
<evidence type="ECO:0000313" key="3">
    <source>
        <dbReference type="Proteomes" id="UP000319263"/>
    </source>
</evidence>
<dbReference type="EMBL" id="CP041692">
    <property type="protein sequence ID" value="QDP97494.1"/>
    <property type="molecule type" value="Genomic_DNA"/>
</dbReference>
<organism evidence="2 3">
    <name type="scientific">Microlunatus elymi</name>
    <dbReference type="NCBI Taxonomy" id="2596828"/>
    <lineage>
        <taxon>Bacteria</taxon>
        <taxon>Bacillati</taxon>
        <taxon>Actinomycetota</taxon>
        <taxon>Actinomycetes</taxon>
        <taxon>Propionibacteriales</taxon>
        <taxon>Propionibacteriaceae</taxon>
        <taxon>Microlunatus</taxon>
    </lineage>
</organism>
<keyword evidence="3" id="KW-1185">Reference proteome</keyword>
<proteinExistence type="predicted"/>
<feature type="region of interest" description="Disordered" evidence="1">
    <location>
        <begin position="229"/>
        <end position="251"/>
    </location>
</feature>
<dbReference type="Proteomes" id="UP000319263">
    <property type="component" value="Chromosome"/>
</dbReference>
<evidence type="ECO:0000256" key="1">
    <source>
        <dbReference type="SAM" id="MobiDB-lite"/>
    </source>
</evidence>
<sequence>MPLPPERVVASFDSASVMHASIAAALRGRPFSNLGNPEWLGRVVRVAGRMPWPALRELYRRVGGAEGVRPHHLDQVDLGAVAEAFAAEFPPRNYPAVMIGSSNGALAHLAAVMQIPWLPQTLLVPVHRLGDPDRPDQALEFGRQWGPALLRANPEIVLHQMHDSAQDRLMTARMTYFRVKWRSLHRAYLQFLTDRLAPGAPVFLINDQLRWPSTRVDERHWFQTGGLGGLSPREHLSRPHAPPPDGEAAEAEWGAEPEFVEAVRRWCDDHDHPLVEIGYTGPQQPAHPVADILRDWLAERGERTDTLIVPSFILSDPWRIANRALVPFWTYFAVQDALAALDRHLQTADSYRRVLVLAFQHGVSSPGIATADDFAAVIRKHGAEPTMLAVDPDRWPHDIGSLARYGAALDAIPPARRPWSPLAVDRVIKGLTEAPWPA</sequence>
<name>A0A516Q241_9ACTN</name>
<gene>
    <name evidence="2" type="ORF">FOE78_17645</name>
</gene>
<evidence type="ECO:0000313" key="2">
    <source>
        <dbReference type="EMBL" id="QDP97494.1"/>
    </source>
</evidence>
<dbReference type="RefSeq" id="WP_143987453.1">
    <property type="nucleotide sequence ID" value="NZ_CP041692.1"/>
</dbReference>
<dbReference type="KEGG" id="mik:FOE78_17645"/>
<protein>
    <submittedName>
        <fullName evidence="2">Uncharacterized protein</fullName>
    </submittedName>
</protein>